<evidence type="ECO:0000313" key="1">
    <source>
        <dbReference type="EMBL" id="KAI3548694.1"/>
    </source>
</evidence>
<keyword evidence="2" id="KW-1185">Reference proteome</keyword>
<evidence type="ECO:0000313" key="2">
    <source>
        <dbReference type="Proteomes" id="UP001056436"/>
    </source>
</evidence>
<gene>
    <name evidence="1" type="ORF">CABS02_08224</name>
</gene>
<dbReference type="Proteomes" id="UP001056436">
    <property type="component" value="Unassembled WGS sequence"/>
</dbReference>
<organism evidence="1 2">
    <name type="scientific">Colletotrichum abscissum</name>
    <dbReference type="NCBI Taxonomy" id="1671311"/>
    <lineage>
        <taxon>Eukaryota</taxon>
        <taxon>Fungi</taxon>
        <taxon>Dikarya</taxon>
        <taxon>Ascomycota</taxon>
        <taxon>Pezizomycotina</taxon>
        <taxon>Sordariomycetes</taxon>
        <taxon>Hypocreomycetidae</taxon>
        <taxon>Glomerellales</taxon>
        <taxon>Glomerellaceae</taxon>
        <taxon>Colletotrichum</taxon>
        <taxon>Colletotrichum acutatum species complex</taxon>
    </lineage>
</organism>
<dbReference type="Gene3D" id="3.90.640.10">
    <property type="entry name" value="Actin, Chain A, domain 4"/>
    <property type="match status" value="1"/>
</dbReference>
<dbReference type="Gene3D" id="3.30.420.40">
    <property type="match status" value="2"/>
</dbReference>
<reference evidence="1" key="1">
    <citation type="submission" date="2019-01" db="EMBL/GenBank/DDBJ databases">
        <title>Colletotrichum abscissum LGMF1257.</title>
        <authorList>
            <person name="Baroncelli R."/>
        </authorList>
    </citation>
    <scope>NUCLEOTIDE SEQUENCE</scope>
    <source>
        <strain evidence="1">Ca142</strain>
    </source>
</reference>
<dbReference type="OrthoDB" id="2394218at2759"/>
<name>A0A9Q0B4H7_9PEZI</name>
<dbReference type="SUPFAM" id="SSF53067">
    <property type="entry name" value="Actin-like ATPase domain"/>
    <property type="match status" value="1"/>
</dbReference>
<dbReference type="PANTHER" id="PTHR42749:SF1">
    <property type="entry name" value="CELL SHAPE-DETERMINING PROTEIN MREB"/>
    <property type="match status" value="1"/>
</dbReference>
<dbReference type="PANTHER" id="PTHR42749">
    <property type="entry name" value="CELL SHAPE-DETERMINING PROTEIN MREB"/>
    <property type="match status" value="1"/>
</dbReference>
<dbReference type="AlphaFoldDB" id="A0A9Q0B4H7"/>
<accession>A0A9Q0B4H7</accession>
<dbReference type="InterPro" id="IPR043129">
    <property type="entry name" value="ATPase_NBD"/>
</dbReference>
<protein>
    <recommendedName>
        <fullName evidence="3">Hsp70 family chaperone</fullName>
    </recommendedName>
</protein>
<evidence type="ECO:0008006" key="3">
    <source>
        <dbReference type="Google" id="ProtNLM"/>
    </source>
</evidence>
<comment type="caution">
    <text evidence="1">The sequence shown here is derived from an EMBL/GenBank/DDBJ whole genome shotgun (WGS) entry which is preliminary data.</text>
</comment>
<dbReference type="EMBL" id="SDAQ01000048">
    <property type="protein sequence ID" value="KAI3548694.1"/>
    <property type="molecule type" value="Genomic_DNA"/>
</dbReference>
<proteinExistence type="predicted"/>
<sequence length="606" mass="68529">MEEKPDLLFGIDVGMTCTGVSFVNFLQGPRTLPFKEWGPRKVADKVPTQLLFRHPDSFNVKPLNWGFECTPERDGHLKTFFKTSFCNPEVDSKARADATVLYKQFLKCLYEKLEGHFSGGTLGGKSWTNCCIHFHFSVPTTWDATSRSEFVAIARQAGFGSSNRFTVEASLPEPHAVAAFTLSQDEFVKDGQSMVVIDAGGGTVDLAFFIVESSERMQLPGKKCGSALIDWGIREEILTRLESIKHNLVLPDRLTGELDDTTLEDLGTTMMTSETIQSKKREMTSDTRDDEDFFSIVIPHLDKSFNNSDLGILNGEMRFTIGGLRALFDININKILDLLDRIVNEPVKSGRQPEVNHIYLSGGLGCSTYVYDRIKRHVQDSNNPRLVNTNMWQPIDGQMVVCMGIVEFFRQSLNHGKNMLSQHHSRVSLGLPCRIKRNGSNVDWLVKEAKPFSKLSQDGKWIEDYVRWFVRKNDVLRDKNPVSVNFSTTFDADIEQKKRVVRLEIMKTFTEPIPTFWFRNELIQFLDSNSVTPTANLILDLSEASPKSHRKKKPFMGMGSKKARVIIDYCIEADVGLSTATFRCLRREGGKMPLTNAAIDLEDFKS</sequence>
<dbReference type="CDD" id="cd10170">
    <property type="entry name" value="ASKHA_NBD_HSP70"/>
    <property type="match status" value="1"/>
</dbReference>